<name>A0ABU8UC76_9ACTN</name>
<protein>
    <recommendedName>
        <fullName evidence="5">PASTA domain-containing protein</fullName>
    </recommendedName>
</protein>
<dbReference type="PROSITE" id="PS51257">
    <property type="entry name" value="PROKAR_LIPOPROTEIN"/>
    <property type="match status" value="1"/>
</dbReference>
<feature type="region of interest" description="Disordered" evidence="1">
    <location>
        <begin position="26"/>
        <end position="56"/>
    </location>
</feature>
<reference evidence="3 4" key="1">
    <citation type="submission" date="2024-03" db="EMBL/GenBank/DDBJ databases">
        <title>Novel Streptomyces species of biotechnological and ecological value are a feature of Machair soil.</title>
        <authorList>
            <person name="Prole J.R."/>
            <person name="Goodfellow M."/>
            <person name="Allenby N."/>
            <person name="Ward A.C."/>
        </authorList>
    </citation>
    <scope>NUCLEOTIDE SEQUENCE [LARGE SCALE GENOMIC DNA]</scope>
    <source>
        <strain evidence="3 4">MS1.HAVA.3</strain>
    </source>
</reference>
<organism evidence="3 4">
    <name type="scientific">Streptomyces caledonius</name>
    <dbReference type="NCBI Taxonomy" id="3134107"/>
    <lineage>
        <taxon>Bacteria</taxon>
        <taxon>Bacillati</taxon>
        <taxon>Actinomycetota</taxon>
        <taxon>Actinomycetes</taxon>
        <taxon>Kitasatosporales</taxon>
        <taxon>Streptomycetaceae</taxon>
        <taxon>Streptomyces</taxon>
    </lineage>
</organism>
<keyword evidence="2" id="KW-0732">Signal</keyword>
<dbReference type="Proteomes" id="UP001382904">
    <property type="component" value="Unassembled WGS sequence"/>
</dbReference>
<evidence type="ECO:0000256" key="1">
    <source>
        <dbReference type="SAM" id="MobiDB-lite"/>
    </source>
</evidence>
<evidence type="ECO:0000313" key="3">
    <source>
        <dbReference type="EMBL" id="MEJ8645496.1"/>
    </source>
</evidence>
<feature type="compositionally biased region" description="Low complexity" evidence="1">
    <location>
        <begin position="35"/>
        <end position="50"/>
    </location>
</feature>
<evidence type="ECO:0000313" key="4">
    <source>
        <dbReference type="Proteomes" id="UP001382904"/>
    </source>
</evidence>
<feature type="signal peptide" evidence="2">
    <location>
        <begin position="1"/>
        <end position="22"/>
    </location>
</feature>
<proteinExistence type="predicted"/>
<keyword evidence="4" id="KW-1185">Reference proteome</keyword>
<dbReference type="EMBL" id="JBBKAM010000004">
    <property type="protein sequence ID" value="MEJ8645496.1"/>
    <property type="molecule type" value="Genomic_DNA"/>
</dbReference>
<accession>A0ABU8UC76</accession>
<evidence type="ECO:0008006" key="5">
    <source>
        <dbReference type="Google" id="ProtNLM"/>
    </source>
</evidence>
<evidence type="ECO:0000256" key="2">
    <source>
        <dbReference type="SAM" id="SignalP"/>
    </source>
</evidence>
<feature type="chain" id="PRO_5047064086" description="PASTA domain-containing protein" evidence="2">
    <location>
        <begin position="23"/>
        <end position="139"/>
    </location>
</feature>
<gene>
    <name evidence="3" type="ORF">WKI68_38245</name>
</gene>
<comment type="caution">
    <text evidence="3">The sequence shown here is derived from an EMBL/GenBank/DDBJ whole genome shotgun (WGS) entry which is preliminary data.</text>
</comment>
<dbReference type="Gene3D" id="3.30.10.20">
    <property type="match status" value="1"/>
</dbReference>
<sequence>MRTHHAIALLAAAGLLALTGCAPMTSTPEPDDKIVTPASAAPSAPAATPRTTPPPVAATSAAATVAVPDFVGQVLQTAQDGAQAQGFYLLTSHDSLGKNRNQVLDRNWKVCTQTPAAGTKAGTDTKLDFGTVKLEETCP</sequence>